<comment type="caution">
    <text evidence="1">The sequence shown here is derived from an EMBL/GenBank/DDBJ whole genome shotgun (WGS) entry which is preliminary data.</text>
</comment>
<protein>
    <submittedName>
        <fullName evidence="1">Uncharacterized protein</fullName>
    </submittedName>
</protein>
<accession>A0A5B7FMD9</accession>
<keyword evidence="2" id="KW-1185">Reference proteome</keyword>
<dbReference type="Proteomes" id="UP000324222">
    <property type="component" value="Unassembled WGS sequence"/>
</dbReference>
<evidence type="ECO:0000313" key="2">
    <source>
        <dbReference type="Proteomes" id="UP000324222"/>
    </source>
</evidence>
<dbReference type="EMBL" id="VSRR010007239">
    <property type="protein sequence ID" value="MPC46497.1"/>
    <property type="molecule type" value="Genomic_DNA"/>
</dbReference>
<gene>
    <name evidence="1" type="ORF">E2C01_040217</name>
</gene>
<dbReference type="AlphaFoldDB" id="A0A5B7FMD9"/>
<name>A0A5B7FMD9_PORTR</name>
<evidence type="ECO:0000313" key="1">
    <source>
        <dbReference type="EMBL" id="MPC46497.1"/>
    </source>
</evidence>
<proteinExistence type="predicted"/>
<sequence length="85" mass="9538">MHEPRSWTEKTEENLDVEGDTVADSHCCRFTKSPGGRQELKSTHHLADVRYFVDLLVSFGGVGEETLGGIGVLKRKLQRKDEGHD</sequence>
<reference evidence="1 2" key="1">
    <citation type="submission" date="2019-05" db="EMBL/GenBank/DDBJ databases">
        <title>Another draft genome of Portunus trituberculatus and its Hox gene families provides insights of decapod evolution.</title>
        <authorList>
            <person name="Jeong J.-H."/>
            <person name="Song I."/>
            <person name="Kim S."/>
            <person name="Choi T."/>
            <person name="Kim D."/>
            <person name="Ryu S."/>
            <person name="Kim W."/>
        </authorList>
    </citation>
    <scope>NUCLEOTIDE SEQUENCE [LARGE SCALE GENOMIC DNA]</scope>
    <source>
        <tissue evidence="1">Muscle</tissue>
    </source>
</reference>
<organism evidence="1 2">
    <name type="scientific">Portunus trituberculatus</name>
    <name type="common">Swimming crab</name>
    <name type="synonym">Neptunus trituberculatus</name>
    <dbReference type="NCBI Taxonomy" id="210409"/>
    <lineage>
        <taxon>Eukaryota</taxon>
        <taxon>Metazoa</taxon>
        <taxon>Ecdysozoa</taxon>
        <taxon>Arthropoda</taxon>
        <taxon>Crustacea</taxon>
        <taxon>Multicrustacea</taxon>
        <taxon>Malacostraca</taxon>
        <taxon>Eumalacostraca</taxon>
        <taxon>Eucarida</taxon>
        <taxon>Decapoda</taxon>
        <taxon>Pleocyemata</taxon>
        <taxon>Brachyura</taxon>
        <taxon>Eubrachyura</taxon>
        <taxon>Portunoidea</taxon>
        <taxon>Portunidae</taxon>
        <taxon>Portuninae</taxon>
        <taxon>Portunus</taxon>
    </lineage>
</organism>